<dbReference type="RefSeq" id="WP_012625278.1">
    <property type="nucleotide sequence ID" value="NZ_BAAFSG010000001.1"/>
</dbReference>
<dbReference type="EC" id="7.1.1.-" evidence="5"/>
<feature type="transmembrane region" description="Helical" evidence="5">
    <location>
        <begin position="344"/>
        <end position="364"/>
    </location>
</feature>
<keyword evidence="9" id="KW-1185">Reference proteome</keyword>
<keyword evidence="5" id="KW-1003">Cell membrane</keyword>
<gene>
    <name evidence="5" type="primary">nuoN</name>
    <name evidence="8" type="ORF">Defa_06620</name>
</gene>
<dbReference type="Pfam" id="PF00361">
    <property type="entry name" value="Proton_antipo_M"/>
    <property type="match status" value="1"/>
</dbReference>
<feature type="domain" description="NADH:quinone oxidoreductase/Mrp antiporter transmembrane" evidence="7">
    <location>
        <begin position="134"/>
        <end position="442"/>
    </location>
</feature>
<feature type="transmembrane region" description="Helical" evidence="5">
    <location>
        <begin position="288"/>
        <end position="307"/>
    </location>
</feature>
<evidence type="ECO:0000256" key="2">
    <source>
        <dbReference type="ARBA" id="ARBA00022692"/>
    </source>
</evidence>
<sequence>MTDTVIAPLSALPLLADLPALAPELVLLVTAVCLMLGDLFYPRERVFQQWLTAAGAAVALALTLSMNFSGGATAFGGVFRADGLAAAFKVVCLAALGLTALMSEAFCRHASMRQGEYYSLMAFSTLGMCVMVSAGDAIVLYLGLELMALPIYALVALRTADPRSSEAAIKYFLMGSFASALLLFGLSILYGLTGQTDIAEMAHRLAVSLSVSDMHTLPAAVVALGLVLAGLGFKVATVPFHVWAPDVYEGAPTTVTAFMSVAAKTASFAVLGRVLLQGLPQLSPLWSDALAGLAVLTMLLGNIAALAQTSLKRMLAYSAIAHAGYALLGLAACTPEGLRATAAYLTIYLCMNIGAFAVIIYLSARSGRGRMGEGPDAGEDLDDYRGLAARSPLLAAVMLVFLFSLTGIPPTAGFMGKFMLFRAAFAAGYQITVVVAVVCSTISAWYYLGVAKRMYMQDSQDDAPATSCAITGETGLQAVLAVCLAGAVLWGIFPQSLLFWINVYF</sequence>
<comment type="function">
    <text evidence="5">NDH-1 shuttles electrons from NADH, via FMN and iron-sulfur (Fe-S) centers, to quinones in the respiratory chain. The immediate electron acceptor for the enzyme in this species is believed to be ubiquinone. Couples the redox reaction to proton translocation (for every two electrons transferred, four hydrogen ions are translocated across the cytoplasmic membrane), and thus conserves the redox energy in a proton gradient.</text>
</comment>
<keyword evidence="3 5" id="KW-1133">Transmembrane helix</keyword>
<evidence type="ECO:0000256" key="1">
    <source>
        <dbReference type="ARBA" id="ARBA00004127"/>
    </source>
</evidence>
<feature type="transmembrane region" description="Helical" evidence="5">
    <location>
        <begin position="393"/>
        <end position="415"/>
    </location>
</feature>
<keyword evidence="4 5" id="KW-0472">Membrane</keyword>
<feature type="transmembrane region" description="Helical" evidence="5">
    <location>
        <begin position="219"/>
        <end position="243"/>
    </location>
</feature>
<evidence type="ECO:0000256" key="6">
    <source>
        <dbReference type="RuleBase" id="RU000320"/>
    </source>
</evidence>
<protein>
    <recommendedName>
        <fullName evidence="5">NADH-quinone oxidoreductase subunit N</fullName>
        <ecNumber evidence="5">7.1.1.-</ecNumber>
    </recommendedName>
    <alternativeName>
        <fullName evidence="5">NADH dehydrogenase I subunit N</fullName>
    </alternativeName>
    <alternativeName>
        <fullName evidence="5">NDH-1 subunit N</fullName>
    </alternativeName>
</protein>
<keyword evidence="5" id="KW-0813">Transport</keyword>
<feature type="transmembrane region" description="Helical" evidence="5">
    <location>
        <begin position="314"/>
        <end position="332"/>
    </location>
</feature>
<dbReference type="NCBIfam" id="TIGR01770">
    <property type="entry name" value="NDH_I_N"/>
    <property type="match status" value="1"/>
</dbReference>
<feature type="transmembrane region" description="Helical" evidence="5">
    <location>
        <begin position="84"/>
        <end position="103"/>
    </location>
</feature>
<evidence type="ECO:0000256" key="4">
    <source>
        <dbReference type="ARBA" id="ARBA00023136"/>
    </source>
</evidence>
<keyword evidence="5" id="KW-0830">Ubiquinone</keyword>
<feature type="transmembrane region" description="Helical" evidence="5">
    <location>
        <begin position="171"/>
        <end position="192"/>
    </location>
</feature>
<keyword evidence="5" id="KW-0520">NAD</keyword>
<feature type="transmembrane region" description="Helical" evidence="5">
    <location>
        <begin position="427"/>
        <end position="448"/>
    </location>
</feature>
<dbReference type="EMBL" id="BAAFSG010000001">
    <property type="protein sequence ID" value="GAB1253175.1"/>
    <property type="molecule type" value="Genomic_DNA"/>
</dbReference>
<comment type="catalytic activity">
    <reaction evidence="5">
        <text>a quinone + NADH + 5 H(+)(in) = a quinol + NAD(+) + 4 H(+)(out)</text>
        <dbReference type="Rhea" id="RHEA:57888"/>
        <dbReference type="ChEBI" id="CHEBI:15378"/>
        <dbReference type="ChEBI" id="CHEBI:24646"/>
        <dbReference type="ChEBI" id="CHEBI:57540"/>
        <dbReference type="ChEBI" id="CHEBI:57945"/>
        <dbReference type="ChEBI" id="CHEBI:132124"/>
    </reaction>
</comment>
<keyword evidence="2 5" id="KW-0812">Transmembrane</keyword>
<evidence type="ECO:0000313" key="9">
    <source>
        <dbReference type="Proteomes" id="UP001628192"/>
    </source>
</evidence>
<comment type="similarity">
    <text evidence="5">Belongs to the complex I subunit 2 family.</text>
</comment>
<keyword evidence="5" id="KW-0874">Quinone</keyword>
<keyword evidence="5" id="KW-1278">Translocase</keyword>
<evidence type="ECO:0000256" key="5">
    <source>
        <dbReference type="HAMAP-Rule" id="MF_00445"/>
    </source>
</evidence>
<feature type="transmembrane region" description="Helical" evidence="5">
    <location>
        <begin position="53"/>
        <end position="78"/>
    </location>
</feature>
<evidence type="ECO:0000313" key="8">
    <source>
        <dbReference type="EMBL" id="GAB1253175.1"/>
    </source>
</evidence>
<dbReference type="InterPro" id="IPR010096">
    <property type="entry name" value="NADH-Q_OxRdtase_suN/2"/>
</dbReference>
<name>A0ABQ0E615_9BACT</name>
<dbReference type="HAMAP" id="MF_00445">
    <property type="entry name" value="NDH1_NuoN_1"/>
    <property type="match status" value="1"/>
</dbReference>
<reference evidence="8 9" key="1">
    <citation type="journal article" date="2025" name="Int. J. Syst. Evol. Microbiol.">
        <title>Desulfovibrio falkowii sp. nov., Porphyromonas miyakawae sp. nov., Mediterraneibacter flintii sp. nov. and Owariibacterium komagatae gen. nov., sp. nov., isolated from human faeces.</title>
        <authorList>
            <person name="Hamaguchi T."/>
            <person name="Ohara M."/>
            <person name="Hisatomi A."/>
            <person name="Sekiguchi K."/>
            <person name="Takeda J.I."/>
            <person name="Ueyama J."/>
            <person name="Ito M."/>
            <person name="Nishiwaki H."/>
            <person name="Ogi T."/>
            <person name="Hirayama M."/>
            <person name="Ohkuma M."/>
            <person name="Sakamoto M."/>
            <person name="Ohno K."/>
        </authorList>
    </citation>
    <scope>NUCLEOTIDE SEQUENCE [LARGE SCALE GENOMIC DNA]</scope>
    <source>
        <strain evidence="8 9">13CB8C</strain>
    </source>
</reference>
<feature type="transmembrane region" description="Helical" evidence="5">
    <location>
        <begin position="115"/>
        <end position="134"/>
    </location>
</feature>
<proteinExistence type="inferred from homology"/>
<feature type="transmembrane region" description="Helical" evidence="5">
    <location>
        <begin position="20"/>
        <end position="41"/>
    </location>
</feature>
<organism evidence="8 9">
    <name type="scientific">Desulfovibrio falkowii</name>
    <dbReference type="NCBI Taxonomy" id="3136602"/>
    <lineage>
        <taxon>Bacteria</taxon>
        <taxon>Pseudomonadati</taxon>
        <taxon>Thermodesulfobacteriota</taxon>
        <taxon>Desulfovibrionia</taxon>
        <taxon>Desulfovibrionales</taxon>
        <taxon>Desulfovibrionaceae</taxon>
        <taxon>Desulfovibrio</taxon>
    </lineage>
</organism>
<dbReference type="PANTHER" id="PTHR22773">
    <property type="entry name" value="NADH DEHYDROGENASE"/>
    <property type="match status" value="1"/>
</dbReference>
<evidence type="ECO:0000259" key="7">
    <source>
        <dbReference type="Pfam" id="PF00361"/>
    </source>
</evidence>
<comment type="caution">
    <text evidence="8">The sequence shown here is derived from an EMBL/GenBank/DDBJ whole genome shotgun (WGS) entry which is preliminary data.</text>
</comment>
<evidence type="ECO:0000256" key="3">
    <source>
        <dbReference type="ARBA" id="ARBA00022989"/>
    </source>
</evidence>
<comment type="subunit">
    <text evidence="5">NDH-1 is composed of 14 different subunits. Subunits NuoA, H, J, K, L, M, N constitute the membrane sector of the complex.</text>
</comment>
<dbReference type="InterPro" id="IPR001750">
    <property type="entry name" value="ND/Mrp_TM"/>
</dbReference>
<dbReference type="Proteomes" id="UP001628192">
    <property type="component" value="Unassembled WGS sequence"/>
</dbReference>
<feature type="transmembrane region" description="Helical" evidence="5">
    <location>
        <begin position="479"/>
        <end position="501"/>
    </location>
</feature>
<accession>A0ABQ0E615</accession>
<comment type="subcellular location">
    <subcellularLocation>
        <location evidence="5">Cell membrane</location>
        <topology evidence="5">Multi-pass membrane protein</topology>
    </subcellularLocation>
    <subcellularLocation>
        <location evidence="1">Endomembrane system</location>
        <topology evidence="1">Multi-pass membrane protein</topology>
    </subcellularLocation>
    <subcellularLocation>
        <location evidence="6">Membrane</location>
        <topology evidence="6">Multi-pass membrane protein</topology>
    </subcellularLocation>
</comment>